<dbReference type="PANTHER" id="PTHR43531">
    <property type="entry name" value="PROTEIN ICFG"/>
    <property type="match status" value="1"/>
</dbReference>
<evidence type="ECO:0000313" key="5">
    <source>
        <dbReference type="EMBL" id="MBW4710470.1"/>
    </source>
</evidence>
<keyword evidence="1" id="KW-0145">Chemotaxis</keyword>
<dbReference type="GO" id="GO:0007165">
    <property type="term" value="P:signal transduction"/>
    <property type="evidence" value="ECO:0007669"/>
    <property type="project" value="UniProtKB-KW"/>
</dbReference>
<dbReference type="Pfam" id="PF00015">
    <property type="entry name" value="MCPsignal"/>
    <property type="match status" value="1"/>
</dbReference>
<dbReference type="GO" id="GO:0005886">
    <property type="term" value="C:plasma membrane"/>
    <property type="evidence" value="ECO:0007669"/>
    <property type="project" value="TreeGrafter"/>
</dbReference>
<proteinExistence type="inferred from homology"/>
<feature type="domain" description="Methyl-accepting transducer" evidence="4">
    <location>
        <begin position="180"/>
        <end position="251"/>
    </location>
</feature>
<evidence type="ECO:0000256" key="3">
    <source>
        <dbReference type="PROSITE-ProRule" id="PRU00284"/>
    </source>
</evidence>
<evidence type="ECO:0000313" key="6">
    <source>
        <dbReference type="Proteomes" id="UP001138661"/>
    </source>
</evidence>
<dbReference type="InterPro" id="IPR004089">
    <property type="entry name" value="MCPsignal_dom"/>
</dbReference>
<dbReference type="AlphaFoldDB" id="A0A9X1G0L1"/>
<keyword evidence="6" id="KW-1185">Reference proteome</keyword>
<protein>
    <recommendedName>
        <fullName evidence="4">Methyl-accepting transducer domain-containing protein</fullName>
    </recommendedName>
</protein>
<comment type="caution">
    <text evidence="5">The sequence shown here is derived from an EMBL/GenBank/DDBJ whole genome shotgun (WGS) entry which is preliminary data.</text>
</comment>
<sequence>MLQISDSLQTTPTYYEPDCVSQAPDQHRLRVLIDEIATTRGLTIQMSLRLMMLAAGNEDDDYRLAREEFCALADQFDRNIELIFGQASFPDYPADRIDWIRRIASGTPSRKINMLSVQTAIAELRKRIGHDTPLSYVQARQFNSDNWPIVRDEMTALIWDLWADLDNRKNTAVGSAKKLSETLVTTLSEIKKISMTVRMIALNTAVLASKAGDKGAGFSVIASEVKKLAEAIQSSADRADSVVSEMKDNEA</sequence>
<keyword evidence="3" id="KW-0807">Transducer</keyword>
<dbReference type="InterPro" id="IPR051310">
    <property type="entry name" value="MCP_chemotaxis"/>
</dbReference>
<evidence type="ECO:0000259" key="4">
    <source>
        <dbReference type="PROSITE" id="PS50111"/>
    </source>
</evidence>
<dbReference type="GO" id="GO:0004888">
    <property type="term" value="F:transmembrane signaling receptor activity"/>
    <property type="evidence" value="ECO:0007669"/>
    <property type="project" value="TreeGrafter"/>
</dbReference>
<evidence type="ECO:0000256" key="1">
    <source>
        <dbReference type="ARBA" id="ARBA00022500"/>
    </source>
</evidence>
<name>A0A9X1G0L1_9RHOB</name>
<dbReference type="PANTHER" id="PTHR43531:SF11">
    <property type="entry name" value="METHYL-ACCEPTING CHEMOTAXIS PROTEIN 3"/>
    <property type="match status" value="1"/>
</dbReference>
<evidence type="ECO:0000256" key="2">
    <source>
        <dbReference type="ARBA" id="ARBA00029447"/>
    </source>
</evidence>
<accession>A0A9X1G0L1</accession>
<dbReference type="GO" id="GO:0006935">
    <property type="term" value="P:chemotaxis"/>
    <property type="evidence" value="ECO:0007669"/>
    <property type="project" value="UniProtKB-KW"/>
</dbReference>
<organism evidence="5 6">
    <name type="scientific">Roseobacter insulae</name>
    <dbReference type="NCBI Taxonomy" id="2859783"/>
    <lineage>
        <taxon>Bacteria</taxon>
        <taxon>Pseudomonadati</taxon>
        <taxon>Pseudomonadota</taxon>
        <taxon>Alphaproteobacteria</taxon>
        <taxon>Rhodobacterales</taxon>
        <taxon>Roseobacteraceae</taxon>
        <taxon>Roseobacter</taxon>
    </lineage>
</organism>
<dbReference type="EMBL" id="JAHXDN010000008">
    <property type="protein sequence ID" value="MBW4710470.1"/>
    <property type="molecule type" value="Genomic_DNA"/>
</dbReference>
<gene>
    <name evidence="5" type="ORF">KX928_21990</name>
</gene>
<reference evidence="5" key="1">
    <citation type="submission" date="2021-07" db="EMBL/GenBank/DDBJ databases">
        <title>Roseobacter insulae sp. nov., isolated from a tidal flat.</title>
        <authorList>
            <person name="Park S."/>
            <person name="Yoon J.-H."/>
        </authorList>
    </citation>
    <scope>NUCLEOTIDE SEQUENCE</scope>
    <source>
        <strain evidence="5">YSTF-M11</strain>
    </source>
</reference>
<comment type="similarity">
    <text evidence="2">Belongs to the methyl-accepting chemotaxis (MCP) protein family.</text>
</comment>
<dbReference type="Proteomes" id="UP001138661">
    <property type="component" value="Unassembled WGS sequence"/>
</dbReference>
<dbReference type="RefSeq" id="WP_219507064.1">
    <property type="nucleotide sequence ID" value="NZ_JAHXDN010000008.1"/>
</dbReference>
<dbReference type="PROSITE" id="PS50111">
    <property type="entry name" value="CHEMOTAXIS_TRANSDUC_2"/>
    <property type="match status" value="1"/>
</dbReference>